<name>A0A6V7R9E0_9BACL</name>
<feature type="transmembrane region" description="Helical" evidence="6">
    <location>
        <begin position="84"/>
        <end position="104"/>
    </location>
</feature>
<keyword evidence="5 6" id="KW-0472">Membrane</keyword>
<evidence type="ECO:0000256" key="5">
    <source>
        <dbReference type="ARBA" id="ARBA00023136"/>
    </source>
</evidence>
<keyword evidence="4 6" id="KW-1133">Transmembrane helix</keyword>
<dbReference type="PANTHER" id="PTHR35007:SF2">
    <property type="entry name" value="PILUS ASSEMBLE PROTEIN"/>
    <property type="match status" value="1"/>
</dbReference>
<dbReference type="Proteomes" id="UP000521032">
    <property type="component" value="Unassembled WGS sequence"/>
</dbReference>
<evidence type="ECO:0000256" key="3">
    <source>
        <dbReference type="ARBA" id="ARBA00022692"/>
    </source>
</evidence>
<comment type="subcellular location">
    <subcellularLocation>
        <location evidence="1">Cell membrane</location>
        <topology evidence="1">Multi-pass membrane protein</topology>
    </subcellularLocation>
</comment>
<keyword evidence="2" id="KW-1003">Cell membrane</keyword>
<protein>
    <recommendedName>
        <fullName evidence="7">Type II secretion system protein GspF domain-containing protein</fullName>
    </recommendedName>
</protein>
<evidence type="ECO:0000256" key="2">
    <source>
        <dbReference type="ARBA" id="ARBA00022475"/>
    </source>
</evidence>
<evidence type="ECO:0000313" key="9">
    <source>
        <dbReference type="Proteomes" id="UP000521032"/>
    </source>
</evidence>
<sequence length="287" mass="33156">MKIFILILVILILYLSLKKKEQYSLFLTQYKKELLLPVIAPFSLFIVDKLDIYKRFPKLSGNVHQKMITLRGVRNSQTFTKIHFSKVVTIATISILVLSMIFVSQAEKDYTLLLFAAFMMCLILYMQFKELDTKVKKRKEQILIELPEFVNKIILLVNAGETVQGAINKSVYQNLNRIYDSPLYYELNETMNKLQSNASFEDAMKDFSQRCGVQEVSVLTTTIMMNYRKGGTQLADSLKDLSKSLWEKRKTITKIKGEEASSKMIFPMIFIFGAILIIIIYPALSMF</sequence>
<evidence type="ECO:0000256" key="1">
    <source>
        <dbReference type="ARBA" id="ARBA00004651"/>
    </source>
</evidence>
<dbReference type="RefSeq" id="WP_186085906.1">
    <property type="nucleotide sequence ID" value="NZ_BMDB01000002.1"/>
</dbReference>
<comment type="caution">
    <text evidence="8">The sequence shown here is derived from an EMBL/GenBank/DDBJ whole genome shotgun (WGS) entry which is preliminary data.</text>
</comment>
<dbReference type="EMBL" id="CAJEWE010000007">
    <property type="protein sequence ID" value="CAD2073971.1"/>
    <property type="molecule type" value="Genomic_DNA"/>
</dbReference>
<evidence type="ECO:0000313" key="8">
    <source>
        <dbReference type="EMBL" id="CAD2073971.1"/>
    </source>
</evidence>
<accession>A0A6V7R9E0</accession>
<evidence type="ECO:0000259" key="7">
    <source>
        <dbReference type="Pfam" id="PF00482"/>
    </source>
</evidence>
<proteinExistence type="predicted"/>
<gene>
    <name evidence="8" type="ORF">JEOSCH030_00596</name>
</gene>
<keyword evidence="9" id="KW-1185">Reference proteome</keyword>
<evidence type="ECO:0000256" key="6">
    <source>
        <dbReference type="SAM" id="Phobius"/>
    </source>
</evidence>
<dbReference type="PANTHER" id="PTHR35007">
    <property type="entry name" value="INTEGRAL MEMBRANE PROTEIN-RELATED"/>
    <property type="match status" value="1"/>
</dbReference>
<reference evidence="8 9" key="1">
    <citation type="submission" date="2020-07" db="EMBL/GenBank/DDBJ databases">
        <authorList>
            <person name="Criscuolo A."/>
        </authorList>
    </citation>
    <scope>NUCLEOTIDE SEQUENCE [LARGE SCALE GENOMIC DNA]</scope>
    <source>
        <strain evidence="9">CIP 111030</strain>
    </source>
</reference>
<evidence type="ECO:0000256" key="4">
    <source>
        <dbReference type="ARBA" id="ARBA00022989"/>
    </source>
</evidence>
<dbReference type="InterPro" id="IPR018076">
    <property type="entry name" value="T2SS_GspF_dom"/>
</dbReference>
<feature type="domain" description="Type II secretion system protein GspF" evidence="7">
    <location>
        <begin position="154"/>
        <end position="282"/>
    </location>
</feature>
<dbReference type="Pfam" id="PF00482">
    <property type="entry name" value="T2SSF"/>
    <property type="match status" value="1"/>
</dbReference>
<dbReference type="AlphaFoldDB" id="A0A6V7R9E0"/>
<feature type="transmembrane region" description="Helical" evidence="6">
    <location>
        <begin position="264"/>
        <end position="284"/>
    </location>
</feature>
<organism evidence="8 9">
    <name type="scientific">Phocicoccus schoeneichii</name>
    <dbReference type="NCBI Taxonomy" id="1812261"/>
    <lineage>
        <taxon>Bacteria</taxon>
        <taxon>Bacillati</taxon>
        <taxon>Bacillota</taxon>
        <taxon>Bacilli</taxon>
        <taxon>Bacillales</taxon>
        <taxon>Salinicoccaceae</taxon>
        <taxon>Phocicoccus</taxon>
    </lineage>
</organism>
<feature type="transmembrane region" description="Helical" evidence="6">
    <location>
        <begin position="110"/>
        <end position="128"/>
    </location>
</feature>
<keyword evidence="3 6" id="KW-0812">Transmembrane</keyword>
<dbReference type="GO" id="GO:0005886">
    <property type="term" value="C:plasma membrane"/>
    <property type="evidence" value="ECO:0007669"/>
    <property type="project" value="UniProtKB-SubCell"/>
</dbReference>